<dbReference type="Proteomes" id="UP000663834">
    <property type="component" value="Unassembled WGS sequence"/>
</dbReference>
<evidence type="ECO:0000313" key="6">
    <source>
        <dbReference type="Proteomes" id="UP000663855"/>
    </source>
</evidence>
<name>A0A814YZK7_9BILA</name>
<accession>A0A814YZK7</accession>
<dbReference type="CDD" id="cd00229">
    <property type="entry name" value="SGNH_hydrolase"/>
    <property type="match status" value="1"/>
</dbReference>
<evidence type="ECO:0000259" key="1">
    <source>
        <dbReference type="Pfam" id="PF13472"/>
    </source>
</evidence>
<dbReference type="GO" id="GO:0004622">
    <property type="term" value="F:phosphatidylcholine lysophospholipase activity"/>
    <property type="evidence" value="ECO:0007669"/>
    <property type="project" value="TreeGrafter"/>
</dbReference>
<dbReference type="Gene3D" id="3.40.50.1110">
    <property type="entry name" value="SGNH hydrolase"/>
    <property type="match status" value="1"/>
</dbReference>
<dbReference type="Proteomes" id="UP000663855">
    <property type="component" value="Unassembled WGS sequence"/>
</dbReference>
<organism evidence="2 6">
    <name type="scientific">Rotaria magnacalcarata</name>
    <dbReference type="NCBI Taxonomy" id="392030"/>
    <lineage>
        <taxon>Eukaryota</taxon>
        <taxon>Metazoa</taxon>
        <taxon>Spiralia</taxon>
        <taxon>Gnathifera</taxon>
        <taxon>Rotifera</taxon>
        <taxon>Eurotatoria</taxon>
        <taxon>Bdelloidea</taxon>
        <taxon>Philodinida</taxon>
        <taxon>Philodinidae</taxon>
        <taxon>Rotaria</taxon>
    </lineage>
</organism>
<dbReference type="EMBL" id="CAJNOW010006615">
    <property type="protein sequence ID" value="CAF1491580.1"/>
    <property type="molecule type" value="Genomic_DNA"/>
</dbReference>
<dbReference type="Proteomes" id="UP000681967">
    <property type="component" value="Unassembled WGS sequence"/>
</dbReference>
<dbReference type="AlphaFoldDB" id="A0A814YZK7"/>
<dbReference type="PANTHER" id="PTHR30383:SF5">
    <property type="entry name" value="SGNH HYDROLASE-TYPE ESTERASE DOMAIN-CONTAINING PROTEIN"/>
    <property type="match status" value="1"/>
</dbReference>
<sequence>MASVLRLRILAFGASLTEGNYSNGLSFHPYTIRLSQLLNSSNKIVEVDNAGLSGEAVLSSTMLPRLKKLLSSTTNKYDWVLILAGTNDTMRDQKKANLVFDGYKLLINECHKHGARVLSMTLPETTCPRESPFDKERQEFNRLIREELVSKTNDHGNIIVLDVDRLVPLHSLSNHEREQIWADELHLTPKGYDQLGQLIYEALNPHLL</sequence>
<dbReference type="Pfam" id="PF13472">
    <property type="entry name" value="Lipase_GDSL_2"/>
    <property type="match status" value="1"/>
</dbReference>
<gene>
    <name evidence="5" type="ORF">BYL167_LOCUS7315</name>
    <name evidence="2" type="ORF">CJN711_LOCUS13797</name>
    <name evidence="4" type="ORF">GIL414_LOCUS5238</name>
    <name evidence="3" type="ORF">KQP761_LOCUS14124</name>
</gene>
<reference evidence="2" key="1">
    <citation type="submission" date="2021-02" db="EMBL/GenBank/DDBJ databases">
        <authorList>
            <person name="Nowell W R."/>
        </authorList>
    </citation>
    <scope>NUCLEOTIDE SEQUENCE</scope>
</reference>
<dbReference type="EMBL" id="CAJNOV010006137">
    <property type="protein sequence ID" value="CAF1237043.1"/>
    <property type="molecule type" value="Genomic_DNA"/>
</dbReference>
<protein>
    <recommendedName>
        <fullName evidence="1">SGNH hydrolase-type esterase domain-containing protein</fullName>
    </recommendedName>
</protein>
<evidence type="ECO:0000313" key="3">
    <source>
        <dbReference type="EMBL" id="CAF1491580.1"/>
    </source>
</evidence>
<dbReference type="InterPro" id="IPR051532">
    <property type="entry name" value="Ester_Hydrolysis_Enzymes"/>
</dbReference>
<dbReference type="SUPFAM" id="SSF52266">
    <property type="entry name" value="SGNH hydrolase"/>
    <property type="match status" value="1"/>
</dbReference>
<dbReference type="EMBL" id="CAJOBJ010001356">
    <property type="protein sequence ID" value="CAF3875053.1"/>
    <property type="molecule type" value="Genomic_DNA"/>
</dbReference>
<evidence type="ECO:0000313" key="2">
    <source>
        <dbReference type="EMBL" id="CAF1237043.1"/>
    </source>
</evidence>
<dbReference type="EMBL" id="CAJOBH010001884">
    <property type="protein sequence ID" value="CAF3878495.1"/>
    <property type="molecule type" value="Genomic_DNA"/>
</dbReference>
<proteinExistence type="predicted"/>
<comment type="caution">
    <text evidence="2">The sequence shown here is derived from an EMBL/GenBank/DDBJ whole genome shotgun (WGS) entry which is preliminary data.</text>
</comment>
<dbReference type="InterPro" id="IPR036514">
    <property type="entry name" value="SGNH_hydro_sf"/>
</dbReference>
<evidence type="ECO:0000313" key="5">
    <source>
        <dbReference type="EMBL" id="CAF3878495.1"/>
    </source>
</evidence>
<dbReference type="Proteomes" id="UP000681720">
    <property type="component" value="Unassembled WGS sequence"/>
</dbReference>
<dbReference type="PANTHER" id="PTHR30383">
    <property type="entry name" value="THIOESTERASE 1/PROTEASE 1/LYSOPHOSPHOLIPASE L1"/>
    <property type="match status" value="1"/>
</dbReference>
<dbReference type="InterPro" id="IPR013830">
    <property type="entry name" value="SGNH_hydro"/>
</dbReference>
<feature type="domain" description="SGNH hydrolase-type esterase" evidence="1">
    <location>
        <begin position="11"/>
        <end position="193"/>
    </location>
</feature>
<evidence type="ECO:0000313" key="4">
    <source>
        <dbReference type="EMBL" id="CAF3875053.1"/>
    </source>
</evidence>
<dbReference type="OrthoDB" id="408760at2759"/>